<dbReference type="Gene3D" id="2.170.130.10">
    <property type="entry name" value="TonB-dependent receptor, plug domain"/>
    <property type="match status" value="1"/>
</dbReference>
<evidence type="ECO:0000256" key="1">
    <source>
        <dbReference type="ARBA" id="ARBA00022448"/>
    </source>
</evidence>
<evidence type="ECO:0000313" key="8">
    <source>
        <dbReference type="Proteomes" id="UP000266441"/>
    </source>
</evidence>
<dbReference type="InterPro" id="IPR023997">
    <property type="entry name" value="TonB-dep_OMP_SusC/RagA_CS"/>
</dbReference>
<dbReference type="GO" id="GO:0044718">
    <property type="term" value="P:siderophore transmembrane transport"/>
    <property type="evidence" value="ECO:0007669"/>
    <property type="project" value="TreeGrafter"/>
</dbReference>
<protein>
    <submittedName>
        <fullName evidence="7">SusC/RagA family TonB-linked outer membrane protein</fullName>
    </submittedName>
</protein>
<accession>A0A399CSB4</accession>
<evidence type="ECO:0000256" key="3">
    <source>
        <dbReference type="ARBA" id="ARBA00023136"/>
    </source>
</evidence>
<keyword evidence="1 5" id="KW-0813">Transport</keyword>
<dbReference type="EMBL" id="QWET01000035">
    <property type="protein sequence ID" value="RIH62819.1"/>
    <property type="molecule type" value="Genomic_DNA"/>
</dbReference>
<keyword evidence="4 5" id="KW-0998">Cell outer membrane</keyword>
<dbReference type="InterPro" id="IPR023996">
    <property type="entry name" value="TonB-dep_OMP_SusC/RagA"/>
</dbReference>
<evidence type="ECO:0000259" key="6">
    <source>
        <dbReference type="SMART" id="SM00965"/>
    </source>
</evidence>
<dbReference type="SUPFAM" id="SSF49464">
    <property type="entry name" value="Carboxypeptidase regulatory domain-like"/>
    <property type="match status" value="1"/>
</dbReference>
<dbReference type="NCBIfam" id="TIGR04057">
    <property type="entry name" value="SusC_RagA_signa"/>
    <property type="match status" value="1"/>
</dbReference>
<reference evidence="7 8" key="1">
    <citation type="journal article" date="2015" name="Int. J. Syst. Evol. Microbiol.">
        <title>Mariniphaga sediminis sp. nov., isolated from coastal sediment.</title>
        <authorList>
            <person name="Wang F.Q."/>
            <person name="Shen Q.Y."/>
            <person name="Chen G.J."/>
            <person name="Du Z.J."/>
        </authorList>
    </citation>
    <scope>NUCLEOTIDE SEQUENCE [LARGE SCALE GENOMIC DNA]</scope>
    <source>
        <strain evidence="7 8">SY21</strain>
    </source>
</reference>
<evidence type="ECO:0000256" key="2">
    <source>
        <dbReference type="ARBA" id="ARBA00022729"/>
    </source>
</evidence>
<dbReference type="PROSITE" id="PS52016">
    <property type="entry name" value="TONB_DEPENDENT_REC_3"/>
    <property type="match status" value="1"/>
</dbReference>
<dbReference type="Pfam" id="PF07660">
    <property type="entry name" value="STN"/>
    <property type="match status" value="1"/>
</dbReference>
<dbReference type="SUPFAM" id="SSF56935">
    <property type="entry name" value="Porins"/>
    <property type="match status" value="1"/>
</dbReference>
<dbReference type="PANTHER" id="PTHR30069:SF29">
    <property type="entry name" value="HEMOGLOBIN AND HEMOGLOBIN-HAPTOGLOBIN-BINDING PROTEIN 1-RELATED"/>
    <property type="match status" value="1"/>
</dbReference>
<keyword evidence="5" id="KW-0812">Transmembrane</keyword>
<dbReference type="AlphaFoldDB" id="A0A399CSB4"/>
<keyword evidence="8" id="KW-1185">Reference proteome</keyword>
<dbReference type="PANTHER" id="PTHR30069">
    <property type="entry name" value="TONB-DEPENDENT OUTER MEMBRANE RECEPTOR"/>
    <property type="match status" value="1"/>
</dbReference>
<dbReference type="InterPro" id="IPR039426">
    <property type="entry name" value="TonB-dep_rcpt-like"/>
</dbReference>
<dbReference type="InterPro" id="IPR011662">
    <property type="entry name" value="Secretin/TonB_short_N"/>
</dbReference>
<evidence type="ECO:0000256" key="4">
    <source>
        <dbReference type="ARBA" id="ARBA00023237"/>
    </source>
</evidence>
<comment type="caution">
    <text evidence="7">The sequence shown here is derived from an EMBL/GenBank/DDBJ whole genome shotgun (WGS) entry which is preliminary data.</text>
</comment>
<dbReference type="NCBIfam" id="TIGR04056">
    <property type="entry name" value="OMP_RagA_SusC"/>
    <property type="match status" value="1"/>
</dbReference>
<dbReference type="FunFam" id="2.170.130.10:FF:000003">
    <property type="entry name" value="SusC/RagA family TonB-linked outer membrane protein"/>
    <property type="match status" value="1"/>
</dbReference>
<comment type="similarity">
    <text evidence="5">Belongs to the TonB-dependent receptor family.</text>
</comment>
<gene>
    <name evidence="7" type="ORF">D1164_22940</name>
</gene>
<dbReference type="Gene3D" id="2.60.40.1120">
    <property type="entry name" value="Carboxypeptidase-like, regulatory domain"/>
    <property type="match status" value="1"/>
</dbReference>
<dbReference type="FunFam" id="2.60.40.1120:FF:000003">
    <property type="entry name" value="Outer membrane protein Omp121"/>
    <property type="match status" value="1"/>
</dbReference>
<evidence type="ECO:0000256" key="5">
    <source>
        <dbReference type="PROSITE-ProRule" id="PRU01360"/>
    </source>
</evidence>
<dbReference type="OrthoDB" id="9768177at2"/>
<dbReference type="GO" id="GO:0009279">
    <property type="term" value="C:cell outer membrane"/>
    <property type="evidence" value="ECO:0007669"/>
    <property type="project" value="UniProtKB-SubCell"/>
</dbReference>
<dbReference type="GO" id="GO:0015344">
    <property type="term" value="F:siderophore uptake transmembrane transporter activity"/>
    <property type="evidence" value="ECO:0007669"/>
    <property type="project" value="TreeGrafter"/>
</dbReference>
<name>A0A399CSB4_9BACT</name>
<dbReference type="InterPro" id="IPR037066">
    <property type="entry name" value="Plug_dom_sf"/>
</dbReference>
<proteinExistence type="inferred from homology"/>
<evidence type="ECO:0000313" key="7">
    <source>
        <dbReference type="EMBL" id="RIH62819.1"/>
    </source>
</evidence>
<dbReference type="Pfam" id="PF13715">
    <property type="entry name" value="CarbopepD_reg_2"/>
    <property type="match status" value="1"/>
</dbReference>
<dbReference type="InterPro" id="IPR012910">
    <property type="entry name" value="Plug_dom"/>
</dbReference>
<keyword evidence="3 5" id="KW-0472">Membrane</keyword>
<comment type="subcellular location">
    <subcellularLocation>
        <location evidence="5">Cell outer membrane</location>
        <topology evidence="5">Multi-pass membrane protein</topology>
    </subcellularLocation>
</comment>
<sequence length="1126" mass="126104">MKKKSCFDRNWKFSGLIKLLKVMKLTVFLLLVSVFGVLANKSYSQSKMLNLNMREATIKEVLSSIEKQSEFYFLYSENLIDIKRKINITLVNQKIDPALKLIFEGTNVDYSIRDRIIVLTTPEMLSEKIEVSQQQKTVSGKVTDSDGQPLPGVTVVVKGTTQGTVTNVDGEYSIANIPENTTLVFSFVGMRKQEINTGNQTVINVTMEIDAIGLEEVVAVGYGVQQKATLTGSVSQIDEEKLVKSPAITVGNTIQGLIPGLVSMQRTGDPGDDLSTILVRGQSTTGHNSPLVLVDGVPEPDWQRISSNDIESISVLKDASASIYGVQAANGVILITTKRGTTGKPTFNFTYNQGITQPTRIPEMADAATLAEYANEYLERTGGDPLYTPEEIQKYRDGSDPIFYPNTNWAKETLKNFSTQSSSNINVRGGTENVRYSLSGSYQHQGDIIKNGTHDFKNYTVRSNIDALVNDNLTLSLDINASLGDRTTPRHRTIGMMFVTPPNLPVYYPGGYPSSLPSDQGQHPMINNTGGSGYDNNIGKRFSSKFLFDLNVPFVEGLGVDGYFFYTDEHFHRSIWSTPWTYYAWDEEAQEAIPMRGGFDALANLEERYSNSSSNLINLRIKYERQFEDHYVNAFLAVEQSKGLYKEFSGFRRDYMAQAIDELFAGADANQRADGYSAENARRNFLGRLSYNFQEKYLIDFNFRYDGSYRFPKDNRWGFFPGISVAYRISEENFMSDSFFDNLKLRASYGEMGNDAIDPFQFLQSYNLRTSGVYLGTPVTPYPAIWGGVSPNPNVTWEVATVQNIGLDALILDQALELTVDVFKQRRSNILTTRALEIPKYTGLILPAENIGIVDNKGVELTLNYRNKVSVGKGFTYSLGGNFAYAKNNVVDVSEAADVPEHQKMQGHILGAGLYYRAIGIFRTQEEVDSNPIVPGTIVGDLQYFDYDGDKTITANDRIRMDKSIHPEINYGFNGTVNYADFSLYAQFSGVARAWWWIYDIARPVRNAPAELLENRYTPGSMDSKYPWIPTWHPDMEVSGLTSDFWVKNASFLRLKTLELSYVLPQSLTSQIAIKKMRVYLSGSNLFTISGIKNYDPEGANPGTYYGSAHFYPQTKVYNLGVQLTF</sequence>
<feature type="domain" description="Secretin/TonB short N-terminal" evidence="6">
    <location>
        <begin position="71"/>
        <end position="122"/>
    </location>
</feature>
<dbReference type="SMART" id="SM00965">
    <property type="entry name" value="STN"/>
    <property type="match status" value="1"/>
</dbReference>
<dbReference type="Proteomes" id="UP000266441">
    <property type="component" value="Unassembled WGS sequence"/>
</dbReference>
<dbReference type="InterPro" id="IPR008969">
    <property type="entry name" value="CarboxyPept-like_regulatory"/>
</dbReference>
<organism evidence="7 8">
    <name type="scientific">Mariniphaga sediminis</name>
    <dbReference type="NCBI Taxonomy" id="1628158"/>
    <lineage>
        <taxon>Bacteria</taxon>
        <taxon>Pseudomonadati</taxon>
        <taxon>Bacteroidota</taxon>
        <taxon>Bacteroidia</taxon>
        <taxon>Marinilabiliales</taxon>
        <taxon>Prolixibacteraceae</taxon>
        <taxon>Mariniphaga</taxon>
    </lineage>
</organism>
<dbReference type="Pfam" id="PF07715">
    <property type="entry name" value="Plug"/>
    <property type="match status" value="1"/>
</dbReference>
<keyword evidence="5" id="KW-1134">Transmembrane beta strand</keyword>
<keyword evidence="2" id="KW-0732">Signal</keyword>